<dbReference type="PROSITE" id="PS50222">
    <property type="entry name" value="EF_HAND_2"/>
    <property type="match status" value="1"/>
</dbReference>
<feature type="non-terminal residue" evidence="2">
    <location>
        <position position="1"/>
    </location>
</feature>
<reference evidence="2" key="1">
    <citation type="submission" date="2021-02" db="EMBL/GenBank/DDBJ databases">
        <authorList>
            <person name="Dougan E. K."/>
            <person name="Rhodes N."/>
            <person name="Thang M."/>
            <person name="Chan C."/>
        </authorList>
    </citation>
    <scope>NUCLEOTIDE SEQUENCE</scope>
</reference>
<name>A0A813E883_POLGL</name>
<dbReference type="SUPFAM" id="SSF47473">
    <property type="entry name" value="EF-hand"/>
    <property type="match status" value="1"/>
</dbReference>
<gene>
    <name evidence="2" type="ORF">PGLA1383_LOCUS14936</name>
</gene>
<keyword evidence="3" id="KW-1185">Reference proteome</keyword>
<dbReference type="InterPro" id="IPR002048">
    <property type="entry name" value="EF_hand_dom"/>
</dbReference>
<dbReference type="InterPro" id="IPR011992">
    <property type="entry name" value="EF-hand-dom_pair"/>
</dbReference>
<organism evidence="2 3">
    <name type="scientific">Polarella glacialis</name>
    <name type="common">Dinoflagellate</name>
    <dbReference type="NCBI Taxonomy" id="89957"/>
    <lineage>
        <taxon>Eukaryota</taxon>
        <taxon>Sar</taxon>
        <taxon>Alveolata</taxon>
        <taxon>Dinophyceae</taxon>
        <taxon>Suessiales</taxon>
        <taxon>Suessiaceae</taxon>
        <taxon>Polarella</taxon>
    </lineage>
</organism>
<protein>
    <recommendedName>
        <fullName evidence="1">EF-hand domain-containing protein</fullName>
    </recommendedName>
</protein>
<dbReference type="Gene3D" id="1.10.238.10">
    <property type="entry name" value="EF-hand"/>
    <property type="match status" value="1"/>
</dbReference>
<dbReference type="EMBL" id="CAJNNV010008617">
    <property type="protein sequence ID" value="CAE8596471.1"/>
    <property type="molecule type" value="Genomic_DNA"/>
</dbReference>
<dbReference type="SMART" id="SM00054">
    <property type="entry name" value="EFh"/>
    <property type="match status" value="1"/>
</dbReference>
<evidence type="ECO:0000313" key="2">
    <source>
        <dbReference type="EMBL" id="CAE8596471.1"/>
    </source>
</evidence>
<dbReference type="GO" id="GO:0005509">
    <property type="term" value="F:calcium ion binding"/>
    <property type="evidence" value="ECO:0007669"/>
    <property type="project" value="InterPro"/>
</dbReference>
<dbReference type="AlphaFoldDB" id="A0A813E883"/>
<evidence type="ECO:0000313" key="3">
    <source>
        <dbReference type="Proteomes" id="UP000654075"/>
    </source>
</evidence>
<dbReference type="Proteomes" id="UP000654075">
    <property type="component" value="Unassembled WGS sequence"/>
</dbReference>
<accession>A0A813E883</accession>
<feature type="domain" description="EF-hand" evidence="1">
    <location>
        <begin position="24"/>
        <end position="59"/>
    </location>
</feature>
<dbReference type="OrthoDB" id="6572480at2759"/>
<feature type="non-terminal residue" evidence="2">
    <location>
        <position position="137"/>
    </location>
</feature>
<comment type="caution">
    <text evidence="2">The sequence shown here is derived from an EMBL/GenBank/DDBJ whole genome shotgun (WGS) entry which is preliminary data.</text>
</comment>
<proteinExistence type="predicted"/>
<sequence>AEQTKFATLSWEEFQDFLATFRVHDIKRLKAEFTLYDTDGSGGLDFEEVHVLLQKMGYSAMLSITEEAFASLGCTLEDAIRPRQFEQLREHLRVTEGFCRADLSDLRQLYNRTTSSSKAISQAASLPKAKAKAKPPR</sequence>
<evidence type="ECO:0000259" key="1">
    <source>
        <dbReference type="PROSITE" id="PS50222"/>
    </source>
</evidence>